<dbReference type="Gene3D" id="2.30.30.390">
    <property type="entry name" value="Hemimethylated DNA-binding domain"/>
    <property type="match status" value="1"/>
</dbReference>
<evidence type="ECO:0000313" key="2">
    <source>
        <dbReference type="EMBL" id="GAQ85319.1"/>
    </source>
</evidence>
<proteinExistence type="predicted"/>
<keyword evidence="3" id="KW-1185">Reference proteome</keyword>
<dbReference type="PANTHER" id="PTHR48439:SF1">
    <property type="entry name" value="HEMIMETHYLATED DNA-BINDING DOMAIN-CONTAINING PROTEIN"/>
    <property type="match status" value="1"/>
</dbReference>
<dbReference type="InterPro" id="IPR053189">
    <property type="entry name" value="Clp_protease_adapter_ClpF"/>
</dbReference>
<dbReference type="SUPFAM" id="SSF141255">
    <property type="entry name" value="YccV-like"/>
    <property type="match status" value="1"/>
</dbReference>
<accession>A0A1Y1I7B8</accession>
<dbReference type="GO" id="GO:0003677">
    <property type="term" value="F:DNA binding"/>
    <property type="evidence" value="ECO:0007669"/>
    <property type="project" value="InterPro"/>
</dbReference>
<reference evidence="2 3" key="1">
    <citation type="journal article" date="2014" name="Nat. Commun.">
        <title>Klebsormidium flaccidum genome reveals primary factors for plant terrestrial adaptation.</title>
        <authorList>
            <person name="Hori K."/>
            <person name="Maruyama F."/>
            <person name="Fujisawa T."/>
            <person name="Togashi T."/>
            <person name="Yamamoto N."/>
            <person name="Seo M."/>
            <person name="Sato S."/>
            <person name="Yamada T."/>
            <person name="Mori H."/>
            <person name="Tajima N."/>
            <person name="Moriyama T."/>
            <person name="Ikeuchi M."/>
            <person name="Watanabe M."/>
            <person name="Wada H."/>
            <person name="Kobayashi K."/>
            <person name="Saito M."/>
            <person name="Masuda T."/>
            <person name="Sasaki-Sekimoto Y."/>
            <person name="Mashiguchi K."/>
            <person name="Awai K."/>
            <person name="Shimojima M."/>
            <person name="Masuda S."/>
            <person name="Iwai M."/>
            <person name="Nobusawa T."/>
            <person name="Narise T."/>
            <person name="Kondo S."/>
            <person name="Saito H."/>
            <person name="Sato R."/>
            <person name="Murakawa M."/>
            <person name="Ihara Y."/>
            <person name="Oshima-Yamada Y."/>
            <person name="Ohtaka K."/>
            <person name="Satoh M."/>
            <person name="Sonobe K."/>
            <person name="Ishii M."/>
            <person name="Ohtani R."/>
            <person name="Kanamori-Sato M."/>
            <person name="Honoki R."/>
            <person name="Miyazaki D."/>
            <person name="Mochizuki H."/>
            <person name="Umetsu J."/>
            <person name="Higashi K."/>
            <person name="Shibata D."/>
            <person name="Kamiya Y."/>
            <person name="Sato N."/>
            <person name="Nakamura Y."/>
            <person name="Tabata S."/>
            <person name="Ida S."/>
            <person name="Kurokawa K."/>
            <person name="Ohta H."/>
        </authorList>
    </citation>
    <scope>NUCLEOTIDE SEQUENCE [LARGE SCALE GENOMIC DNA]</scope>
    <source>
        <strain evidence="2 3">NIES-2285</strain>
    </source>
</reference>
<dbReference type="NCBIfam" id="TIGR02097">
    <property type="entry name" value="yccV"/>
    <property type="match status" value="1"/>
</dbReference>
<dbReference type="OMA" id="WSRTNAD"/>
<organism evidence="2 3">
    <name type="scientific">Klebsormidium nitens</name>
    <name type="common">Green alga</name>
    <name type="synonym">Ulothrix nitens</name>
    <dbReference type="NCBI Taxonomy" id="105231"/>
    <lineage>
        <taxon>Eukaryota</taxon>
        <taxon>Viridiplantae</taxon>
        <taxon>Streptophyta</taxon>
        <taxon>Klebsormidiophyceae</taxon>
        <taxon>Klebsormidiales</taxon>
        <taxon>Klebsormidiaceae</taxon>
        <taxon>Klebsormidium</taxon>
    </lineage>
</organism>
<dbReference type="InterPro" id="IPR011722">
    <property type="entry name" value="Hemimethylated_DNA-bd_dom"/>
</dbReference>
<dbReference type="SMART" id="SM00992">
    <property type="entry name" value="YccV-like"/>
    <property type="match status" value="1"/>
</dbReference>
<feature type="domain" description="Hemimethylated DNA-binding" evidence="1">
    <location>
        <begin position="114"/>
        <end position="218"/>
    </location>
</feature>
<dbReference type="InterPro" id="IPR036623">
    <property type="entry name" value="Hemimethylated_DNA-bd_sf"/>
</dbReference>
<dbReference type="PANTHER" id="PTHR48439">
    <property type="entry name" value="HEMIMETHYLATED DNA-BINDING DOMAIN-CONTAINING PROTEIN"/>
    <property type="match status" value="1"/>
</dbReference>
<dbReference type="EMBL" id="DF237178">
    <property type="protein sequence ID" value="GAQ85319.1"/>
    <property type="molecule type" value="Genomic_DNA"/>
</dbReference>
<sequence length="258" mass="29232">MAMSERSVVLGLYRSLLAYTKSASLRHAWTHVVPPSFKATLCGVNDVGHCAKFATADAKGAMDLIRSSFRQSQDLPAGSPTIVTAIDRGLEALRVFNALRAVVSLREERLDSSVARHQVGTVIQHRRYGYKGLIFGWDPTCQRPKSWVEKNRVDDLEHGANQVFYHVLPDESDGQPRNEMYVAQDNIVEMPLVQIYSRSQSRLFPKGYSKGLDRYIPSQTLRYIFPGTSCDDEDEELVPNERIEKECKENWKARLVTI</sequence>
<dbReference type="Proteomes" id="UP000054558">
    <property type="component" value="Unassembled WGS sequence"/>
</dbReference>
<dbReference type="Pfam" id="PF08755">
    <property type="entry name" value="YccV-like"/>
    <property type="match status" value="1"/>
</dbReference>
<evidence type="ECO:0000259" key="1">
    <source>
        <dbReference type="SMART" id="SM00992"/>
    </source>
</evidence>
<dbReference type="OrthoDB" id="28868at2759"/>
<evidence type="ECO:0000313" key="3">
    <source>
        <dbReference type="Proteomes" id="UP000054558"/>
    </source>
</evidence>
<dbReference type="AlphaFoldDB" id="A0A1Y1I7B8"/>
<gene>
    <name evidence="2" type="ORF">KFL_002290100</name>
</gene>
<name>A0A1Y1I7B8_KLENI</name>
<protein>
    <recommendedName>
        <fullName evidence="1">Hemimethylated DNA-binding domain-containing protein</fullName>
    </recommendedName>
</protein>